<evidence type="ECO:0000313" key="3">
    <source>
        <dbReference type="Proteomes" id="UP000319383"/>
    </source>
</evidence>
<dbReference type="Proteomes" id="UP000319383">
    <property type="component" value="Chromosome"/>
</dbReference>
<feature type="compositionally biased region" description="Basic and acidic residues" evidence="1">
    <location>
        <begin position="44"/>
        <end position="61"/>
    </location>
</feature>
<accession>A0A517ZPF5</accession>
<feature type="region of interest" description="Disordered" evidence="1">
    <location>
        <begin position="44"/>
        <end position="67"/>
    </location>
</feature>
<proteinExistence type="predicted"/>
<keyword evidence="3" id="KW-1185">Reference proteome</keyword>
<name>A0A517ZPF5_9PLAN</name>
<dbReference type="KEGG" id="sdyn:Mal52_28460"/>
<feature type="region of interest" description="Disordered" evidence="1">
    <location>
        <begin position="1"/>
        <end position="22"/>
    </location>
</feature>
<evidence type="ECO:0000313" key="2">
    <source>
        <dbReference type="EMBL" id="QDU44365.1"/>
    </source>
</evidence>
<protein>
    <submittedName>
        <fullName evidence="2">Uncharacterized protein</fullName>
    </submittedName>
</protein>
<dbReference type="EMBL" id="CP036276">
    <property type="protein sequence ID" value="QDU44365.1"/>
    <property type="molecule type" value="Genomic_DNA"/>
</dbReference>
<organism evidence="2 3">
    <name type="scientific">Symmachiella dynata</name>
    <dbReference type="NCBI Taxonomy" id="2527995"/>
    <lineage>
        <taxon>Bacteria</taxon>
        <taxon>Pseudomonadati</taxon>
        <taxon>Planctomycetota</taxon>
        <taxon>Planctomycetia</taxon>
        <taxon>Planctomycetales</taxon>
        <taxon>Planctomycetaceae</taxon>
        <taxon>Symmachiella</taxon>
    </lineage>
</organism>
<sequence length="67" mass="7175">MPKPGSPGAPRSGISPVIYDGVGIGSSQTARSLVNEAYFCDGYDMRDPAVNDGANTRESRDKSRKRD</sequence>
<reference evidence="2 3" key="1">
    <citation type="submission" date="2019-02" db="EMBL/GenBank/DDBJ databases">
        <title>Deep-cultivation of Planctomycetes and their phenomic and genomic characterization uncovers novel biology.</title>
        <authorList>
            <person name="Wiegand S."/>
            <person name="Jogler M."/>
            <person name="Boedeker C."/>
            <person name="Pinto D."/>
            <person name="Vollmers J."/>
            <person name="Rivas-Marin E."/>
            <person name="Kohn T."/>
            <person name="Peeters S.H."/>
            <person name="Heuer A."/>
            <person name="Rast P."/>
            <person name="Oberbeckmann S."/>
            <person name="Bunk B."/>
            <person name="Jeske O."/>
            <person name="Meyerdierks A."/>
            <person name="Storesund J.E."/>
            <person name="Kallscheuer N."/>
            <person name="Luecker S."/>
            <person name="Lage O.M."/>
            <person name="Pohl T."/>
            <person name="Merkel B.J."/>
            <person name="Hornburger P."/>
            <person name="Mueller R.-W."/>
            <person name="Bruemmer F."/>
            <person name="Labrenz M."/>
            <person name="Spormann A.M."/>
            <person name="Op den Camp H."/>
            <person name="Overmann J."/>
            <person name="Amann R."/>
            <person name="Jetten M.S.M."/>
            <person name="Mascher T."/>
            <person name="Medema M.H."/>
            <person name="Devos D.P."/>
            <person name="Kaster A.-K."/>
            <person name="Ovreas L."/>
            <person name="Rohde M."/>
            <person name="Galperin M.Y."/>
            <person name="Jogler C."/>
        </authorList>
    </citation>
    <scope>NUCLEOTIDE SEQUENCE [LARGE SCALE GENOMIC DNA]</scope>
    <source>
        <strain evidence="2 3">Mal52</strain>
    </source>
</reference>
<gene>
    <name evidence="2" type="ORF">Mal52_28460</name>
</gene>
<dbReference type="AlphaFoldDB" id="A0A517ZPF5"/>
<evidence type="ECO:0000256" key="1">
    <source>
        <dbReference type="SAM" id="MobiDB-lite"/>
    </source>
</evidence>